<dbReference type="CDD" id="cd00093">
    <property type="entry name" value="HTH_XRE"/>
    <property type="match status" value="2"/>
</dbReference>
<protein>
    <submittedName>
        <fullName evidence="4">Transcriptional regulator</fullName>
    </submittedName>
</protein>
<dbReference type="SUPFAM" id="SSF47413">
    <property type="entry name" value="lambda repressor-like DNA-binding domains"/>
    <property type="match status" value="2"/>
</dbReference>
<name>A0ABT0W3Y4_STRGI</name>
<comment type="caution">
    <text evidence="4">The sequence shown here is derived from an EMBL/GenBank/DDBJ whole genome shotgun (WGS) entry which is preliminary data.</text>
</comment>
<keyword evidence="2" id="KW-0472">Membrane</keyword>
<evidence type="ECO:0000259" key="3">
    <source>
        <dbReference type="PROSITE" id="PS50943"/>
    </source>
</evidence>
<reference evidence="4 5" key="1">
    <citation type="submission" date="2022-06" db="EMBL/GenBank/DDBJ databases">
        <title>Whole genome sequence of Streptomyces griseoincarnatus RB7AG.</title>
        <authorList>
            <person name="Ray L."/>
            <person name="Behera S."/>
            <person name="Panda A.N."/>
        </authorList>
    </citation>
    <scope>NUCLEOTIDE SEQUENCE [LARGE SCALE GENOMIC DNA]</scope>
    <source>
        <strain evidence="4 5">RB7AG</strain>
    </source>
</reference>
<feature type="domain" description="HTH cro/C1-type" evidence="3">
    <location>
        <begin position="3"/>
        <end position="57"/>
    </location>
</feature>
<proteinExistence type="predicted"/>
<evidence type="ECO:0000313" key="5">
    <source>
        <dbReference type="Proteomes" id="UP001523263"/>
    </source>
</evidence>
<keyword evidence="2" id="KW-0812">Transmembrane</keyword>
<accession>A0ABT0W3Y4</accession>
<organism evidence="4 5">
    <name type="scientific">Streptomyces griseoincarnatus</name>
    <dbReference type="NCBI Taxonomy" id="29305"/>
    <lineage>
        <taxon>Bacteria</taxon>
        <taxon>Bacillati</taxon>
        <taxon>Actinomycetota</taxon>
        <taxon>Actinomycetes</taxon>
        <taxon>Kitasatosporales</taxon>
        <taxon>Streptomycetaceae</taxon>
        <taxon>Streptomyces</taxon>
        <taxon>Streptomyces griseoincarnatus group</taxon>
    </lineage>
</organism>
<dbReference type="Proteomes" id="UP001523263">
    <property type="component" value="Unassembled WGS sequence"/>
</dbReference>
<gene>
    <name evidence="4" type="ORF">NC658_34575</name>
</gene>
<dbReference type="Gene3D" id="1.10.260.40">
    <property type="entry name" value="lambda repressor-like DNA-binding domains"/>
    <property type="match status" value="2"/>
</dbReference>
<feature type="region of interest" description="Disordered" evidence="1">
    <location>
        <begin position="73"/>
        <end position="164"/>
    </location>
</feature>
<dbReference type="PROSITE" id="PS50943">
    <property type="entry name" value="HTH_CROC1"/>
    <property type="match status" value="1"/>
</dbReference>
<evidence type="ECO:0000256" key="1">
    <source>
        <dbReference type="SAM" id="MobiDB-lite"/>
    </source>
</evidence>
<dbReference type="Pfam" id="PF13560">
    <property type="entry name" value="HTH_31"/>
    <property type="match status" value="2"/>
</dbReference>
<dbReference type="RefSeq" id="WP_251100480.1">
    <property type="nucleotide sequence ID" value="NZ_JAMQBH010000052.1"/>
</dbReference>
<dbReference type="EMBL" id="JAMQBH010000052">
    <property type="protein sequence ID" value="MCM2518292.1"/>
    <property type="molecule type" value="Genomic_DNA"/>
</dbReference>
<dbReference type="SMART" id="SM00530">
    <property type="entry name" value="HTH_XRE"/>
    <property type="match status" value="2"/>
</dbReference>
<evidence type="ECO:0000256" key="2">
    <source>
        <dbReference type="SAM" id="Phobius"/>
    </source>
</evidence>
<keyword evidence="2" id="KW-1133">Transmembrane helix</keyword>
<sequence length="316" mass="35318">EVLRDLRLRAGLSLRQLSTKCNYSPATLSMAASGKSLPRLEVVEAYVRGCFTELDEKPERVLEEIRGKWIEARRAQDTPRSDTVSGTEPVGARHPVPNTPAGEGETRRTRRSRRSAPMSFADAVEPAEHSHKTSNGGLPSHPTVSAARRERSGKPTVPLRDPGDSVQGLVHQAHLMSNNSSQTALNLCSTPEHFIELLSRLRERSELSFRDLSNRCRQNGYPVSKSTLHDLLRGKELPSTELLHAFLHSCGCDPADWMAWHQTRTRLKIAQLLARPDEHEVIGLLRRDRFSRTAVLSVITFIMLVGQVITAFLLMK</sequence>
<dbReference type="InterPro" id="IPR010982">
    <property type="entry name" value="Lambda_DNA-bd_dom_sf"/>
</dbReference>
<keyword evidence="5" id="KW-1185">Reference proteome</keyword>
<evidence type="ECO:0000313" key="4">
    <source>
        <dbReference type="EMBL" id="MCM2518292.1"/>
    </source>
</evidence>
<feature type="non-terminal residue" evidence="4">
    <location>
        <position position="1"/>
    </location>
</feature>
<feature type="transmembrane region" description="Helical" evidence="2">
    <location>
        <begin position="294"/>
        <end position="315"/>
    </location>
</feature>
<dbReference type="InterPro" id="IPR001387">
    <property type="entry name" value="Cro/C1-type_HTH"/>
</dbReference>